<reference evidence="9 10" key="1">
    <citation type="submission" date="2019-07" db="EMBL/GenBank/DDBJ databases">
        <title>Genomic Encyclopedia of Type Strains, Phase I: the one thousand microbial genomes (KMG-I) project.</title>
        <authorList>
            <person name="Kyrpides N."/>
        </authorList>
    </citation>
    <scope>NUCLEOTIDE SEQUENCE [LARGE SCALE GENOMIC DNA]</scope>
    <source>
        <strain evidence="9 10">DSM 6562</strain>
    </source>
</reference>
<evidence type="ECO:0000256" key="1">
    <source>
        <dbReference type="ARBA" id="ARBA00004651"/>
    </source>
</evidence>
<keyword evidence="10" id="KW-1185">Reference proteome</keyword>
<dbReference type="RefSeq" id="WP_166510542.1">
    <property type="nucleotide sequence ID" value="NZ_VNHM01000002.1"/>
</dbReference>
<keyword evidence="3" id="KW-1003">Cell membrane</keyword>
<dbReference type="EMBL" id="VNHM01000002">
    <property type="protein sequence ID" value="TYO97291.1"/>
    <property type="molecule type" value="Genomic_DNA"/>
</dbReference>
<evidence type="ECO:0000256" key="5">
    <source>
        <dbReference type="ARBA" id="ARBA00022989"/>
    </source>
</evidence>
<sequence length="237" mass="26259">MVINPYIEIPLRALFSFIFLLVFARMNGREQISQLTYFEYVVGITIGSIAATLTTTPMDPFLPGLLGMAVWAILPYLTGILVLKSVPARKIIEGEPVVVIQNGKIDEEALARQRLNLDDLMLMLREKDIFNIGDVENAVFETNGDLTVQRKSQLNPVTPADLNIGTSYQGLPTTVVQDGVLIENRLKEISLSKDWIVKKLQGEHGVTDISQVSIAQLDTSGNLYVDLINANPENKPH</sequence>
<evidence type="ECO:0000256" key="4">
    <source>
        <dbReference type="ARBA" id="ARBA00022692"/>
    </source>
</evidence>
<keyword evidence="6 7" id="KW-0472">Membrane</keyword>
<feature type="transmembrane region" description="Helical" evidence="7">
    <location>
        <begin position="6"/>
        <end position="24"/>
    </location>
</feature>
<protein>
    <submittedName>
        <fullName evidence="9">Uncharacterized membrane protein YcaP (DUF421 family)</fullName>
    </submittedName>
</protein>
<name>A0A5S4ZYS4_9FIRM</name>
<comment type="similarity">
    <text evidence="2">Belongs to the UPF0702 family.</text>
</comment>
<comment type="caution">
    <text evidence="9">The sequence shown here is derived from an EMBL/GenBank/DDBJ whole genome shotgun (WGS) entry which is preliminary data.</text>
</comment>
<organism evidence="9 10">
    <name type="scientific">Desulfallas thermosapovorans DSM 6562</name>
    <dbReference type="NCBI Taxonomy" id="1121431"/>
    <lineage>
        <taxon>Bacteria</taxon>
        <taxon>Bacillati</taxon>
        <taxon>Bacillota</taxon>
        <taxon>Clostridia</taxon>
        <taxon>Eubacteriales</taxon>
        <taxon>Desulfallaceae</taxon>
        <taxon>Desulfallas</taxon>
    </lineage>
</organism>
<dbReference type="PANTHER" id="PTHR34582">
    <property type="entry name" value="UPF0702 TRANSMEMBRANE PROTEIN YCAP"/>
    <property type="match status" value="1"/>
</dbReference>
<dbReference type="InterPro" id="IPR023090">
    <property type="entry name" value="UPF0702_alpha/beta_dom_sf"/>
</dbReference>
<evidence type="ECO:0000313" key="9">
    <source>
        <dbReference type="EMBL" id="TYO97291.1"/>
    </source>
</evidence>
<dbReference type="AlphaFoldDB" id="A0A5S4ZYS4"/>
<proteinExistence type="inferred from homology"/>
<dbReference type="InterPro" id="IPR007353">
    <property type="entry name" value="DUF421"/>
</dbReference>
<evidence type="ECO:0000256" key="7">
    <source>
        <dbReference type="SAM" id="Phobius"/>
    </source>
</evidence>
<keyword evidence="5 7" id="KW-1133">Transmembrane helix</keyword>
<evidence type="ECO:0000256" key="3">
    <source>
        <dbReference type="ARBA" id="ARBA00022475"/>
    </source>
</evidence>
<dbReference type="Pfam" id="PF04239">
    <property type="entry name" value="DUF421"/>
    <property type="match status" value="1"/>
</dbReference>
<evidence type="ECO:0000256" key="2">
    <source>
        <dbReference type="ARBA" id="ARBA00006448"/>
    </source>
</evidence>
<feature type="transmembrane region" description="Helical" evidence="7">
    <location>
        <begin position="36"/>
        <end position="55"/>
    </location>
</feature>
<dbReference type="PANTHER" id="PTHR34582:SF7">
    <property type="entry name" value="UPF0702 TRANSMEMBRANE PROTEIN YDFS"/>
    <property type="match status" value="1"/>
</dbReference>
<keyword evidence="4 7" id="KW-0812">Transmembrane</keyword>
<accession>A0A5S4ZYS4</accession>
<gene>
    <name evidence="9" type="ORF">LX24_00482</name>
</gene>
<evidence type="ECO:0000259" key="8">
    <source>
        <dbReference type="Pfam" id="PF04239"/>
    </source>
</evidence>
<feature type="domain" description="YetF C-terminal" evidence="8">
    <location>
        <begin position="84"/>
        <end position="217"/>
    </location>
</feature>
<dbReference type="GO" id="GO:0005886">
    <property type="term" value="C:plasma membrane"/>
    <property type="evidence" value="ECO:0007669"/>
    <property type="project" value="UniProtKB-SubCell"/>
</dbReference>
<feature type="transmembrane region" description="Helical" evidence="7">
    <location>
        <begin position="61"/>
        <end position="83"/>
    </location>
</feature>
<evidence type="ECO:0000256" key="6">
    <source>
        <dbReference type="ARBA" id="ARBA00023136"/>
    </source>
</evidence>
<comment type="subcellular location">
    <subcellularLocation>
        <location evidence="1">Cell membrane</location>
        <topology evidence="1">Multi-pass membrane protein</topology>
    </subcellularLocation>
</comment>
<dbReference type="Proteomes" id="UP000323166">
    <property type="component" value="Unassembled WGS sequence"/>
</dbReference>
<evidence type="ECO:0000313" key="10">
    <source>
        <dbReference type="Proteomes" id="UP000323166"/>
    </source>
</evidence>
<dbReference type="Gene3D" id="3.30.240.20">
    <property type="entry name" value="bsu07140 like domains"/>
    <property type="match status" value="2"/>
</dbReference>